<dbReference type="InterPro" id="IPR006564">
    <property type="entry name" value="Znf_PMZ"/>
</dbReference>
<reference evidence="4" key="1">
    <citation type="submission" date="2023-03" db="EMBL/GenBank/DDBJ databases">
        <title>Chromosome-scale reference genome and RAD-based genetic map of yellow starthistle (Centaurea solstitialis) reveal putative structural variation and QTLs associated with invader traits.</title>
        <authorList>
            <person name="Reatini B."/>
            <person name="Cang F.A."/>
            <person name="Jiang Q."/>
            <person name="Mckibben M.T.W."/>
            <person name="Barker M.S."/>
            <person name="Rieseberg L.H."/>
            <person name="Dlugosch K.M."/>
        </authorList>
    </citation>
    <scope>NUCLEOTIDE SEQUENCE</scope>
    <source>
        <strain evidence="4">CAN-66</strain>
        <tissue evidence="4">Leaf</tissue>
    </source>
</reference>
<dbReference type="InterPro" id="IPR018289">
    <property type="entry name" value="MULE_transposase_dom"/>
</dbReference>
<dbReference type="EMBL" id="JARYMX010000001">
    <property type="protein sequence ID" value="KAJ9564806.1"/>
    <property type="molecule type" value="Genomic_DNA"/>
</dbReference>
<evidence type="ECO:0000256" key="2">
    <source>
        <dbReference type="SAM" id="MobiDB-lite"/>
    </source>
</evidence>
<feature type="region of interest" description="Disordered" evidence="2">
    <location>
        <begin position="463"/>
        <end position="483"/>
    </location>
</feature>
<evidence type="ECO:0000313" key="5">
    <source>
        <dbReference type="Proteomes" id="UP001172457"/>
    </source>
</evidence>
<evidence type="ECO:0000256" key="1">
    <source>
        <dbReference type="PROSITE-ProRule" id="PRU00047"/>
    </source>
</evidence>
<keyword evidence="5" id="KW-1185">Reference proteome</keyword>
<organism evidence="4 5">
    <name type="scientific">Centaurea solstitialis</name>
    <name type="common">yellow star-thistle</name>
    <dbReference type="NCBI Taxonomy" id="347529"/>
    <lineage>
        <taxon>Eukaryota</taxon>
        <taxon>Viridiplantae</taxon>
        <taxon>Streptophyta</taxon>
        <taxon>Embryophyta</taxon>
        <taxon>Tracheophyta</taxon>
        <taxon>Spermatophyta</taxon>
        <taxon>Magnoliopsida</taxon>
        <taxon>eudicotyledons</taxon>
        <taxon>Gunneridae</taxon>
        <taxon>Pentapetalae</taxon>
        <taxon>asterids</taxon>
        <taxon>campanulids</taxon>
        <taxon>Asterales</taxon>
        <taxon>Asteraceae</taxon>
        <taxon>Carduoideae</taxon>
        <taxon>Cardueae</taxon>
        <taxon>Centaureinae</taxon>
        <taxon>Centaurea</taxon>
    </lineage>
</organism>
<dbReference type="PANTHER" id="PTHR31973:SF185">
    <property type="entry name" value="TRANSPOSASE, MUDR, PLANT, MULE TRANSPOSASE DOMAIN-CONTAINING PROTEIN"/>
    <property type="match status" value="1"/>
</dbReference>
<evidence type="ECO:0000313" key="4">
    <source>
        <dbReference type="EMBL" id="KAJ9564806.1"/>
    </source>
</evidence>
<protein>
    <recommendedName>
        <fullName evidence="3">CCHC-type domain-containing protein</fullName>
    </recommendedName>
</protein>
<name>A0AA38U0B0_9ASTR</name>
<dbReference type="GO" id="GO:0008270">
    <property type="term" value="F:zinc ion binding"/>
    <property type="evidence" value="ECO:0007669"/>
    <property type="project" value="UniProtKB-KW"/>
</dbReference>
<accession>A0AA38U0B0</accession>
<dbReference type="GO" id="GO:0003676">
    <property type="term" value="F:nucleic acid binding"/>
    <property type="evidence" value="ECO:0007669"/>
    <property type="project" value="InterPro"/>
</dbReference>
<dbReference type="PANTHER" id="PTHR31973">
    <property type="entry name" value="POLYPROTEIN, PUTATIVE-RELATED"/>
    <property type="match status" value="1"/>
</dbReference>
<gene>
    <name evidence="4" type="ORF">OSB04_000772</name>
</gene>
<dbReference type="PROSITE" id="PS50158">
    <property type="entry name" value="ZF_CCHC"/>
    <property type="match status" value="1"/>
</dbReference>
<feature type="domain" description="CCHC-type" evidence="3">
    <location>
        <begin position="439"/>
        <end position="454"/>
    </location>
</feature>
<dbReference type="Pfam" id="PF10551">
    <property type="entry name" value="MULE"/>
    <property type="match status" value="1"/>
</dbReference>
<keyword evidence="1" id="KW-0862">Zinc</keyword>
<comment type="caution">
    <text evidence="4">The sequence shown here is derived from an EMBL/GenBank/DDBJ whole genome shotgun (WGS) entry which is preliminary data.</text>
</comment>
<dbReference type="Proteomes" id="UP001172457">
    <property type="component" value="Chromosome 1"/>
</dbReference>
<dbReference type="AlphaFoldDB" id="A0AA38U0B0"/>
<sequence>MTARGVGSEGMFQVRKFDDVHTCSRAQLNPNHRQENKKNQLSLGYATGWRASWNALELIKGSPFESFTRLPTYLYNLERINPGTRTAIRIDFEGRFEECFIALGVAIYTFLQNLRRVLIKDVAHLKGPYFGTMFLVVVMDGNNNIMPIAFGVGRLETADEWTWFLRMLKACIGEPEGLVFMSDRDVSINAAITAIFPNSHHALCCRHLVMNLRSRDHRIKIYKTPYWKACKAYTTYVFDRMMNILRVGIPDGAQLMEEVGVDRRSRAYFPNIRYNMTSNSTESINAMSRFAHTLNHPLTEWAQQKRVGKSATWIVRGIGYNIWEVHDGGRNANVNMSQHTCDCRQWQMSGLPYGHAIVVARATNLRDVSSLVDVPYFKTKHYKATYSGVINPVGPPETWQSPDVPLSTVLPPIVKKRHVGRPNLNTYRPSRGEGSTLKRCPRCGDYGHMSDICPLFPSSASGSSQRSTLEPHGTIKSVFGDVH</sequence>
<keyword evidence="1" id="KW-0863">Zinc-finger</keyword>
<dbReference type="InterPro" id="IPR001878">
    <property type="entry name" value="Znf_CCHC"/>
</dbReference>
<proteinExistence type="predicted"/>
<evidence type="ECO:0000259" key="3">
    <source>
        <dbReference type="PROSITE" id="PS50158"/>
    </source>
</evidence>
<dbReference type="SMART" id="SM00575">
    <property type="entry name" value="ZnF_PMZ"/>
    <property type="match status" value="1"/>
</dbReference>
<keyword evidence="1" id="KW-0479">Metal-binding</keyword>